<proteinExistence type="predicted"/>
<feature type="region of interest" description="Disordered" evidence="1">
    <location>
        <begin position="92"/>
        <end position="120"/>
    </location>
</feature>
<reference evidence="2 3" key="1">
    <citation type="submission" date="2016-07" db="EMBL/GenBank/DDBJ databases">
        <title>Disparate Historic Effective Population Sizes Predicted by Modern Levels of Genome Diversity for the Scaled Quail (Callipepla squamata) and the Northern Bobwhite (Colinus virginianus): Inferences from First and Second Generation Draft Genome Assemblies for Sympatric New World Quail.</title>
        <authorList>
            <person name="Oldeschulte D.L."/>
            <person name="Halley Y.A."/>
            <person name="Bhattarai E.K."/>
            <person name="Brashear W.A."/>
            <person name="Hill J."/>
            <person name="Metz R.P."/>
            <person name="Johnson C.D."/>
            <person name="Rollins D."/>
            <person name="Peterson M.J."/>
            <person name="Bickhart D.M."/>
            <person name="Decker J.E."/>
            <person name="Seabury C.M."/>
        </authorList>
    </citation>
    <scope>NUCLEOTIDE SEQUENCE [LARGE SCALE GENOMIC DNA]</scope>
    <source>
        <strain evidence="2 3">Texas</strain>
        <tissue evidence="2">Leg muscle</tissue>
    </source>
</reference>
<gene>
    <name evidence="2" type="ORF">ASZ78_001486</name>
</gene>
<dbReference type="OrthoDB" id="546434at2759"/>
<dbReference type="GO" id="GO:0007265">
    <property type="term" value="P:Ras protein signal transduction"/>
    <property type="evidence" value="ECO:0007669"/>
    <property type="project" value="TreeGrafter"/>
</dbReference>
<dbReference type="STRING" id="9009.A0A226MHJ2"/>
<dbReference type="InterPro" id="IPR036964">
    <property type="entry name" value="RASGEF_cat_dom_sf"/>
</dbReference>
<dbReference type="AlphaFoldDB" id="A0A226MHJ2"/>
<dbReference type="PANTHER" id="PTHR23113">
    <property type="entry name" value="GUANINE NUCLEOTIDE EXCHANGE FACTOR"/>
    <property type="match status" value="1"/>
</dbReference>
<protein>
    <recommendedName>
        <fullName evidence="4">Ras-GEF domain-containing protein</fullName>
    </recommendedName>
</protein>
<dbReference type="InterPro" id="IPR023578">
    <property type="entry name" value="Ras_GEF_dom_sf"/>
</dbReference>
<evidence type="ECO:0000256" key="1">
    <source>
        <dbReference type="SAM" id="MobiDB-lite"/>
    </source>
</evidence>
<accession>A0A226MHJ2</accession>
<dbReference type="PANTHER" id="PTHR23113:SF357">
    <property type="entry name" value="RAS-SPECIFIC GUANINE NUCLEOTIDE-RELEASING FACTOR RALGPS2"/>
    <property type="match status" value="1"/>
</dbReference>
<evidence type="ECO:0008006" key="4">
    <source>
        <dbReference type="Google" id="ProtNLM"/>
    </source>
</evidence>
<dbReference type="GO" id="GO:0005886">
    <property type="term" value="C:plasma membrane"/>
    <property type="evidence" value="ECO:0007669"/>
    <property type="project" value="TreeGrafter"/>
</dbReference>
<evidence type="ECO:0000313" key="3">
    <source>
        <dbReference type="Proteomes" id="UP000198323"/>
    </source>
</evidence>
<dbReference type="Proteomes" id="UP000198323">
    <property type="component" value="Unassembled WGS sequence"/>
</dbReference>
<evidence type="ECO:0000313" key="2">
    <source>
        <dbReference type="EMBL" id="OXB54761.1"/>
    </source>
</evidence>
<feature type="region of interest" description="Disordered" evidence="1">
    <location>
        <begin position="127"/>
        <end position="146"/>
    </location>
</feature>
<dbReference type="EMBL" id="MCFN01000864">
    <property type="protein sequence ID" value="OXB54761.1"/>
    <property type="molecule type" value="Genomic_DNA"/>
</dbReference>
<dbReference type="SUPFAM" id="SSF48366">
    <property type="entry name" value="Ras GEF"/>
    <property type="match status" value="1"/>
</dbReference>
<name>A0A226MHJ2_CALSU</name>
<organism evidence="2 3">
    <name type="scientific">Callipepla squamata</name>
    <name type="common">Scaled quail</name>
    <dbReference type="NCBI Taxonomy" id="9009"/>
    <lineage>
        <taxon>Eukaryota</taxon>
        <taxon>Metazoa</taxon>
        <taxon>Chordata</taxon>
        <taxon>Craniata</taxon>
        <taxon>Vertebrata</taxon>
        <taxon>Euteleostomi</taxon>
        <taxon>Archelosauria</taxon>
        <taxon>Archosauria</taxon>
        <taxon>Dinosauria</taxon>
        <taxon>Saurischia</taxon>
        <taxon>Theropoda</taxon>
        <taxon>Coelurosauria</taxon>
        <taxon>Aves</taxon>
        <taxon>Neognathae</taxon>
        <taxon>Galloanserae</taxon>
        <taxon>Galliformes</taxon>
        <taxon>Odontophoridae</taxon>
        <taxon>Callipepla</taxon>
    </lineage>
</organism>
<sequence length="161" mass="17768">MMTECNGNVAGIYLSDLTYIDSAYPSTGSILESEQRTNLMNNILRIISDLQQSCEYDIPLLPHVQKYLNSVQYIEELQKFVEDDNYKLSLKIEPGTSTPHSAASREDLVGSEVGASPQSGRKNVAAEGALLPPTPPSPRNLIPHGHRKCHSLGYKSAFYLT</sequence>
<dbReference type="InterPro" id="IPR008937">
    <property type="entry name" value="Ras-like_GEF"/>
</dbReference>
<keyword evidence="3" id="KW-1185">Reference proteome</keyword>
<comment type="caution">
    <text evidence="2">The sequence shown here is derived from an EMBL/GenBank/DDBJ whole genome shotgun (WGS) entry which is preliminary data.</text>
</comment>
<dbReference type="Gene3D" id="1.10.840.10">
    <property type="entry name" value="Ras guanine-nucleotide exchange factors catalytic domain"/>
    <property type="match status" value="1"/>
</dbReference>
<dbReference type="GO" id="GO:0005085">
    <property type="term" value="F:guanyl-nucleotide exchange factor activity"/>
    <property type="evidence" value="ECO:0007669"/>
    <property type="project" value="InterPro"/>
</dbReference>